<name>A0A1R3JDM0_9ROSI</name>
<organism evidence="1 2">
    <name type="scientific">Corchorus olitorius</name>
    <dbReference type="NCBI Taxonomy" id="93759"/>
    <lineage>
        <taxon>Eukaryota</taxon>
        <taxon>Viridiplantae</taxon>
        <taxon>Streptophyta</taxon>
        <taxon>Embryophyta</taxon>
        <taxon>Tracheophyta</taxon>
        <taxon>Spermatophyta</taxon>
        <taxon>Magnoliopsida</taxon>
        <taxon>eudicotyledons</taxon>
        <taxon>Gunneridae</taxon>
        <taxon>Pentapetalae</taxon>
        <taxon>rosids</taxon>
        <taxon>malvids</taxon>
        <taxon>Malvales</taxon>
        <taxon>Malvaceae</taxon>
        <taxon>Grewioideae</taxon>
        <taxon>Apeibeae</taxon>
        <taxon>Corchorus</taxon>
    </lineage>
</organism>
<evidence type="ECO:0000313" key="1">
    <source>
        <dbReference type="EMBL" id="OMO92920.1"/>
    </source>
</evidence>
<dbReference type="AlphaFoldDB" id="A0A1R3JDM0"/>
<keyword evidence="2" id="KW-1185">Reference proteome</keyword>
<dbReference type="EMBL" id="AWUE01016319">
    <property type="protein sequence ID" value="OMO92920.1"/>
    <property type="molecule type" value="Genomic_DNA"/>
</dbReference>
<reference evidence="2" key="1">
    <citation type="submission" date="2013-09" db="EMBL/GenBank/DDBJ databases">
        <title>Corchorus olitorius genome sequencing.</title>
        <authorList>
            <person name="Alam M."/>
            <person name="Haque M.S."/>
            <person name="Islam M.S."/>
            <person name="Emdad E.M."/>
            <person name="Islam M.M."/>
            <person name="Ahmed B."/>
            <person name="Halim A."/>
            <person name="Hossen Q.M.M."/>
            <person name="Hossain M.Z."/>
            <person name="Ahmed R."/>
            <person name="Khan M.M."/>
            <person name="Islam R."/>
            <person name="Rashid M.M."/>
            <person name="Khan S.A."/>
            <person name="Rahman M.S."/>
            <person name="Alam M."/>
            <person name="Yahiya A.S."/>
            <person name="Khan M.S."/>
            <person name="Azam M.S."/>
            <person name="Haque T."/>
            <person name="Lashkar M.Z.H."/>
            <person name="Akhand A.I."/>
            <person name="Morshed G."/>
            <person name="Roy S."/>
            <person name="Uddin K.S."/>
            <person name="Rabeya T."/>
            <person name="Hossain A.S."/>
            <person name="Chowdhury A."/>
            <person name="Snigdha A.R."/>
            <person name="Mortoza M.S."/>
            <person name="Matin S.A."/>
            <person name="Hoque S.M.E."/>
            <person name="Islam M.K."/>
            <person name="Roy D.K."/>
            <person name="Haider R."/>
            <person name="Moosa M.M."/>
            <person name="Elias S.M."/>
            <person name="Hasan A.M."/>
            <person name="Jahan S."/>
            <person name="Shafiuddin M."/>
            <person name="Mahmood N."/>
            <person name="Shommy N.S."/>
        </authorList>
    </citation>
    <scope>NUCLEOTIDE SEQUENCE [LARGE SCALE GENOMIC DNA]</scope>
    <source>
        <strain evidence="2">cv. O-4</strain>
    </source>
</reference>
<evidence type="ECO:0000313" key="2">
    <source>
        <dbReference type="Proteomes" id="UP000187203"/>
    </source>
</evidence>
<comment type="caution">
    <text evidence="1">The sequence shown here is derived from an EMBL/GenBank/DDBJ whole genome shotgun (WGS) entry which is preliminary data.</text>
</comment>
<sequence length="270" mass="29627">MILLRLAEGSGNRDRRKRIDTIRIWLFNSPFSEEKTDNNLACMDSGVTTVTLIPLSAIRFDSFMRGPTRPCAGYVSYRYKKYQPLQYPPTEVPCKGGHSHSRVPHGTDPHRDQALFEESRVLFDRIRPLVIGRSQDALNQLSKMGSVSARSVSVILLAGANMPELLGQPIQLHRAFTCSVLPSCPPARVGKARRCGATEEEAALEVERRRVVVRRIAEHVLHPSGETIGRPPGGKLPSIFRYTSLDRKPVGGGGGGGGVCTWDVDLGDGS</sequence>
<accession>A0A1R3JDM0</accession>
<gene>
    <name evidence="1" type="ORF">COLO4_17195</name>
</gene>
<protein>
    <submittedName>
        <fullName evidence="1">Uncharacterized protein</fullName>
    </submittedName>
</protein>
<proteinExistence type="predicted"/>
<dbReference type="Proteomes" id="UP000187203">
    <property type="component" value="Unassembled WGS sequence"/>
</dbReference>